<gene>
    <name evidence="1" type="ORF">HPB47_013683</name>
</gene>
<proteinExistence type="predicted"/>
<evidence type="ECO:0000313" key="1">
    <source>
        <dbReference type="EMBL" id="KAG0444538.1"/>
    </source>
</evidence>
<comment type="caution">
    <text evidence="1">The sequence shown here is derived from an EMBL/GenBank/DDBJ whole genome shotgun (WGS) entry which is preliminary data.</text>
</comment>
<sequence>MQRFRQLAPSSPFLRRRRVPVTGNLTRRFRNESGSRHLGLARRPSGVDSSGAPTATGYAFGGKFPARLSSVLEVPHCGPAVPAGPRQPASRAAAVRRLFRAGVRVTPPIEAVDVGRFQQRLETGDRVSPCPNCPAARNISRSVRDFPVRSGRRLSARQGCNLSGAYLGRRNLLLFRQSGTMAPRGLTLCLVVWSLRAVASSSPSCHISSRNTSASVTCSHFGSPSDFEHFIQRPLSHPTLSFLLKDSRLDALPSGAFVDVSATSLELSNVSVASFAFAESNPFAGLEASLESITFSDGSSLPESWVILKDLSNLINVSLSNLSLVNLTRDFGQLPASVRHVLVHSSTIGYVDEDWLGALPNLQAVTVQNSDLTVFLRSMLPKPAAALTTLELQGNNLTLLPKDFGDELPALRTLDLSHNQITTLEEESLRQLQSTVTRVSLFGNPLHCDCQLRFLLSFPDIWRHAACSSPTELKDRNASLSDVTEADLQCAQST</sequence>
<reference evidence="1 2" key="1">
    <citation type="journal article" date="2020" name="Cell">
        <title>Large-Scale Comparative Analyses of Tick Genomes Elucidate Their Genetic Diversity and Vector Capacities.</title>
        <authorList>
            <consortium name="Tick Genome and Microbiome Consortium (TIGMIC)"/>
            <person name="Jia N."/>
            <person name="Wang J."/>
            <person name="Shi W."/>
            <person name="Du L."/>
            <person name="Sun Y."/>
            <person name="Zhan W."/>
            <person name="Jiang J.F."/>
            <person name="Wang Q."/>
            <person name="Zhang B."/>
            <person name="Ji P."/>
            <person name="Bell-Sakyi L."/>
            <person name="Cui X.M."/>
            <person name="Yuan T.T."/>
            <person name="Jiang B.G."/>
            <person name="Yang W.F."/>
            <person name="Lam T.T."/>
            <person name="Chang Q.C."/>
            <person name="Ding S.J."/>
            <person name="Wang X.J."/>
            <person name="Zhu J.G."/>
            <person name="Ruan X.D."/>
            <person name="Zhao L."/>
            <person name="Wei J.T."/>
            <person name="Ye R.Z."/>
            <person name="Que T.C."/>
            <person name="Du C.H."/>
            <person name="Zhou Y.H."/>
            <person name="Cheng J.X."/>
            <person name="Dai P.F."/>
            <person name="Guo W.B."/>
            <person name="Han X.H."/>
            <person name="Huang E.J."/>
            <person name="Li L.F."/>
            <person name="Wei W."/>
            <person name="Gao Y.C."/>
            <person name="Liu J.Z."/>
            <person name="Shao H.Z."/>
            <person name="Wang X."/>
            <person name="Wang C.C."/>
            <person name="Yang T.C."/>
            <person name="Huo Q.B."/>
            <person name="Li W."/>
            <person name="Chen H.Y."/>
            <person name="Chen S.E."/>
            <person name="Zhou L.G."/>
            <person name="Ni X.B."/>
            <person name="Tian J.H."/>
            <person name="Sheng Y."/>
            <person name="Liu T."/>
            <person name="Pan Y.S."/>
            <person name="Xia L.Y."/>
            <person name="Li J."/>
            <person name="Zhao F."/>
            <person name="Cao W.C."/>
        </authorList>
    </citation>
    <scope>NUCLEOTIDE SEQUENCE [LARGE SCALE GENOMIC DNA]</scope>
    <source>
        <strain evidence="1">Iper-2018</strain>
    </source>
</reference>
<dbReference type="EMBL" id="JABSTQ010001890">
    <property type="protein sequence ID" value="KAG0444538.1"/>
    <property type="molecule type" value="Genomic_DNA"/>
</dbReference>
<accession>A0AC60R1F9</accession>
<organism evidence="1 2">
    <name type="scientific">Ixodes persulcatus</name>
    <name type="common">Taiga tick</name>
    <dbReference type="NCBI Taxonomy" id="34615"/>
    <lineage>
        <taxon>Eukaryota</taxon>
        <taxon>Metazoa</taxon>
        <taxon>Ecdysozoa</taxon>
        <taxon>Arthropoda</taxon>
        <taxon>Chelicerata</taxon>
        <taxon>Arachnida</taxon>
        <taxon>Acari</taxon>
        <taxon>Parasitiformes</taxon>
        <taxon>Ixodida</taxon>
        <taxon>Ixodoidea</taxon>
        <taxon>Ixodidae</taxon>
        <taxon>Ixodinae</taxon>
        <taxon>Ixodes</taxon>
    </lineage>
</organism>
<dbReference type="Proteomes" id="UP000805193">
    <property type="component" value="Unassembled WGS sequence"/>
</dbReference>
<keyword evidence="2" id="KW-1185">Reference proteome</keyword>
<protein>
    <submittedName>
        <fullName evidence="1">Uncharacterized protein</fullName>
    </submittedName>
</protein>
<evidence type="ECO:0000313" key="2">
    <source>
        <dbReference type="Proteomes" id="UP000805193"/>
    </source>
</evidence>
<name>A0AC60R1F9_IXOPE</name>